<feature type="chain" id="PRO_5046779662" evidence="3">
    <location>
        <begin position="27"/>
        <end position="141"/>
    </location>
</feature>
<dbReference type="GeneID" id="95981595"/>
<feature type="signal peptide" evidence="3">
    <location>
        <begin position="1"/>
        <end position="26"/>
    </location>
</feature>
<organism evidence="4 5">
    <name type="scientific">Vanrija albida</name>
    <dbReference type="NCBI Taxonomy" id="181172"/>
    <lineage>
        <taxon>Eukaryota</taxon>
        <taxon>Fungi</taxon>
        <taxon>Dikarya</taxon>
        <taxon>Basidiomycota</taxon>
        <taxon>Agaricomycotina</taxon>
        <taxon>Tremellomycetes</taxon>
        <taxon>Trichosporonales</taxon>
        <taxon>Trichosporonaceae</taxon>
        <taxon>Vanrija</taxon>
    </lineage>
</organism>
<feature type="region of interest" description="Disordered" evidence="1">
    <location>
        <begin position="116"/>
        <end position="141"/>
    </location>
</feature>
<keyword evidence="2" id="KW-1133">Transmembrane helix</keyword>
<dbReference type="Proteomes" id="UP001565368">
    <property type="component" value="Unassembled WGS sequence"/>
</dbReference>
<evidence type="ECO:0000256" key="2">
    <source>
        <dbReference type="SAM" id="Phobius"/>
    </source>
</evidence>
<feature type="compositionally biased region" description="Polar residues" evidence="1">
    <location>
        <begin position="123"/>
        <end position="132"/>
    </location>
</feature>
<evidence type="ECO:0000313" key="5">
    <source>
        <dbReference type="Proteomes" id="UP001565368"/>
    </source>
</evidence>
<sequence>MPLPPPPPLLLLLLVVVVALVPRASAQYASPSPGPPAGILVPFAIFGFLVVAVIVACVANAARKSGSRPTPLPPLPVHAGRAHTYPALPATYYAAPVHVPVPPPVPAPAYFVGSAGRPPQHAPPSSGSTSSLPAYAPPVVS</sequence>
<comment type="caution">
    <text evidence="4">The sequence shown here is derived from an EMBL/GenBank/DDBJ whole genome shotgun (WGS) entry which is preliminary data.</text>
</comment>
<protein>
    <submittedName>
        <fullName evidence="4">Uncharacterized protein</fullName>
    </submittedName>
</protein>
<accession>A0ABR3QDM1</accession>
<keyword evidence="5" id="KW-1185">Reference proteome</keyword>
<proteinExistence type="predicted"/>
<gene>
    <name evidence="4" type="ORF">Q8F55_000552</name>
</gene>
<evidence type="ECO:0000313" key="4">
    <source>
        <dbReference type="EMBL" id="KAL1412804.1"/>
    </source>
</evidence>
<name>A0ABR3QDM1_9TREE</name>
<keyword evidence="3" id="KW-0732">Signal</keyword>
<keyword evidence="2" id="KW-0812">Transmembrane</keyword>
<evidence type="ECO:0000256" key="1">
    <source>
        <dbReference type="SAM" id="MobiDB-lite"/>
    </source>
</evidence>
<reference evidence="4 5" key="1">
    <citation type="submission" date="2023-08" db="EMBL/GenBank/DDBJ databases">
        <title>Annotated Genome Sequence of Vanrija albida AlHP1.</title>
        <authorList>
            <person name="Herzog R."/>
        </authorList>
    </citation>
    <scope>NUCLEOTIDE SEQUENCE [LARGE SCALE GENOMIC DNA]</scope>
    <source>
        <strain evidence="4 5">AlHP1</strain>
    </source>
</reference>
<keyword evidence="2" id="KW-0472">Membrane</keyword>
<feature type="transmembrane region" description="Helical" evidence="2">
    <location>
        <begin position="36"/>
        <end position="59"/>
    </location>
</feature>
<evidence type="ECO:0000256" key="3">
    <source>
        <dbReference type="SAM" id="SignalP"/>
    </source>
</evidence>
<dbReference type="RefSeq" id="XP_069212748.1">
    <property type="nucleotide sequence ID" value="XM_069349204.1"/>
</dbReference>
<dbReference type="EMBL" id="JBBXJM010000001">
    <property type="protein sequence ID" value="KAL1412804.1"/>
    <property type="molecule type" value="Genomic_DNA"/>
</dbReference>